<organism evidence="2 3">
    <name type="scientific">Xanthomonas graminis pv. poae</name>
    <dbReference type="NCBI Taxonomy" id="227946"/>
    <lineage>
        <taxon>Bacteria</taxon>
        <taxon>Pseudomonadati</taxon>
        <taxon>Pseudomonadota</taxon>
        <taxon>Gammaproteobacteria</taxon>
        <taxon>Lysobacterales</taxon>
        <taxon>Lysobacteraceae</taxon>
        <taxon>Xanthomonas</taxon>
        <taxon>Xanthomonas translucens group</taxon>
        <taxon>Xanthomonas graminis</taxon>
    </lineage>
</organism>
<dbReference type="Proteomes" id="UP000093858">
    <property type="component" value="Unassembled WGS sequence"/>
</dbReference>
<proteinExistence type="predicted"/>
<protein>
    <recommendedName>
        <fullName evidence="4">Secreted protein</fullName>
    </recommendedName>
</protein>
<evidence type="ECO:0000256" key="1">
    <source>
        <dbReference type="SAM" id="SignalP"/>
    </source>
</evidence>
<gene>
    <name evidence="2" type="ORF">A6R73_07350</name>
</gene>
<dbReference type="AlphaFoldDB" id="A0A199NWN3"/>
<feature type="chain" id="PRO_5008282152" description="Secreted protein" evidence="1">
    <location>
        <begin position="26"/>
        <end position="400"/>
    </location>
</feature>
<sequence>MQLRFSRLGLGLALTIFTLAAQAGADTLAPLPEGYSGHGGMSAYRITPEIYAYHYDHGFSGGDAMGWDPQLQFVWSRVAAAKACGVDAVPESAIVAKLVARYGQSDTVHEMVGIGFHQAQIEAAKAQFCTATRLDQVWALLPQFVQGKFETSAAAPSQAEATAPTERVPAAAALAASAAAPPDAAPAPADATLAASAWTSRIDLRSYVGASEDGTTNGDEVLRVVRREHTGRAIGLQVAVGLLTRSAGGFTFEKEHLRGEKVKDIANPGVDLQPDRLRERMQAYFTAHPSALPAQQTRLDLASGDWLLVYQSLSDNQSAYELRYYLMIATPPKKISFFKSTPGTVVVTCQPQPQVASLEEWEADHYAMVRKTAQAYVDQCAQQFAERLPAVFPEPAIAGL</sequence>
<feature type="signal peptide" evidence="1">
    <location>
        <begin position="1"/>
        <end position="25"/>
    </location>
</feature>
<comment type="caution">
    <text evidence="2">The sequence shown here is derived from an EMBL/GenBank/DDBJ whole genome shotgun (WGS) entry which is preliminary data.</text>
</comment>
<dbReference type="RefSeq" id="WP_139119786.1">
    <property type="nucleotide sequence ID" value="NZ_LWSU01000282.1"/>
</dbReference>
<dbReference type="EMBL" id="LWSU01000282">
    <property type="protein sequence ID" value="OAX53337.1"/>
    <property type="molecule type" value="Genomic_DNA"/>
</dbReference>
<accession>A0A199NWN3</accession>
<evidence type="ECO:0008006" key="4">
    <source>
        <dbReference type="Google" id="ProtNLM"/>
    </source>
</evidence>
<keyword evidence="1" id="KW-0732">Signal</keyword>
<evidence type="ECO:0000313" key="2">
    <source>
        <dbReference type="EMBL" id="OAX53337.1"/>
    </source>
</evidence>
<reference evidence="2 3" key="1">
    <citation type="submission" date="2016-04" db="EMBL/GenBank/DDBJ databases">
        <title>Xanthomonas translucens phylogeny.</title>
        <authorList>
            <person name="Langlois P."/>
        </authorList>
    </citation>
    <scope>NUCLEOTIDE SEQUENCE [LARGE SCALE GENOMIC DNA]</scope>
    <source>
        <strain evidence="2 3">B99</strain>
    </source>
</reference>
<name>A0A199NWN3_9XANT</name>
<evidence type="ECO:0000313" key="3">
    <source>
        <dbReference type="Proteomes" id="UP000093858"/>
    </source>
</evidence>